<protein>
    <submittedName>
        <fullName evidence="2">Uncharacterized protein</fullName>
    </submittedName>
</protein>
<proteinExistence type="predicted"/>
<feature type="compositionally biased region" description="Gly residues" evidence="1">
    <location>
        <begin position="89"/>
        <end position="100"/>
    </location>
</feature>
<dbReference type="OrthoDB" id="3391219at2"/>
<name>A0A246RSI1_9ACTN</name>
<feature type="compositionally biased region" description="Basic and acidic residues" evidence="1">
    <location>
        <begin position="79"/>
        <end position="88"/>
    </location>
</feature>
<accession>A0A246RSI1</accession>
<dbReference type="Proteomes" id="UP000197174">
    <property type="component" value="Unassembled WGS sequence"/>
</dbReference>
<feature type="region of interest" description="Disordered" evidence="1">
    <location>
        <begin position="75"/>
        <end position="100"/>
    </location>
</feature>
<comment type="caution">
    <text evidence="2">The sequence shown here is derived from an EMBL/GenBank/DDBJ whole genome shotgun (WGS) entry which is preliminary data.</text>
</comment>
<gene>
    <name evidence="2" type="ORF">B5D80_03655</name>
</gene>
<evidence type="ECO:0000256" key="1">
    <source>
        <dbReference type="SAM" id="MobiDB-lite"/>
    </source>
</evidence>
<dbReference type="RefSeq" id="WP_088642330.1">
    <property type="nucleotide sequence ID" value="NZ_MZMV01000004.1"/>
</dbReference>
<keyword evidence="3" id="KW-1185">Reference proteome</keyword>
<sequence length="100" mass="10404">MTDYELVVGYVDPPRSFERLVDVVARVAGATVREMPGESRSVVGTLAEGNSGLDIFDALVADGYRVILMADGGSIRSSHSSEEDRGDGATDGGSGESPPT</sequence>
<organism evidence="2 3">
    <name type="scientific">Micromonospora wenchangensis</name>
    <dbReference type="NCBI Taxonomy" id="1185415"/>
    <lineage>
        <taxon>Bacteria</taxon>
        <taxon>Bacillati</taxon>
        <taxon>Actinomycetota</taxon>
        <taxon>Actinomycetes</taxon>
        <taxon>Micromonosporales</taxon>
        <taxon>Micromonosporaceae</taxon>
        <taxon>Micromonospora</taxon>
    </lineage>
</organism>
<dbReference type="EMBL" id="MZMV01000004">
    <property type="protein sequence ID" value="OWV12015.1"/>
    <property type="molecule type" value="Genomic_DNA"/>
</dbReference>
<evidence type="ECO:0000313" key="2">
    <source>
        <dbReference type="EMBL" id="OWV12015.1"/>
    </source>
</evidence>
<dbReference type="AlphaFoldDB" id="A0A246RSI1"/>
<evidence type="ECO:0000313" key="3">
    <source>
        <dbReference type="Proteomes" id="UP000197174"/>
    </source>
</evidence>
<reference evidence="2 3" key="1">
    <citation type="submission" date="2017-03" db="EMBL/GenBank/DDBJ databases">
        <title>Whole genome sequence of Micromonospora wenchangensis, isolated from mangrove soil.</title>
        <authorList>
            <person name="Yang H."/>
        </authorList>
    </citation>
    <scope>NUCLEOTIDE SEQUENCE [LARGE SCALE GENOMIC DNA]</scope>
    <source>
        <strain evidence="2 3">CCTCC AA 2012002</strain>
    </source>
</reference>